<reference evidence="7 8" key="1">
    <citation type="journal article" date="2015" name="Genome Announc.">
        <title>Expanding the biotechnology potential of lactobacilli through comparative genomics of 213 strains and associated genera.</title>
        <authorList>
            <person name="Sun Z."/>
            <person name="Harris H.M."/>
            <person name="McCann A."/>
            <person name="Guo C."/>
            <person name="Argimon S."/>
            <person name="Zhang W."/>
            <person name="Yang X."/>
            <person name="Jeffery I.B."/>
            <person name="Cooney J.C."/>
            <person name="Kagawa T.F."/>
            <person name="Liu W."/>
            <person name="Song Y."/>
            <person name="Salvetti E."/>
            <person name="Wrobel A."/>
            <person name="Rasinkangas P."/>
            <person name="Parkhill J."/>
            <person name="Rea M.C."/>
            <person name="O'Sullivan O."/>
            <person name="Ritari J."/>
            <person name="Douillard F.P."/>
            <person name="Paul Ross R."/>
            <person name="Yang R."/>
            <person name="Briner A.E."/>
            <person name="Felis G.E."/>
            <person name="de Vos W.M."/>
            <person name="Barrangou R."/>
            <person name="Klaenhammer T.R."/>
            <person name="Caufield P.W."/>
            <person name="Cui Y."/>
            <person name="Zhang H."/>
            <person name="O'Toole P.W."/>
        </authorList>
    </citation>
    <scope>NUCLEOTIDE SEQUENCE [LARGE SCALE GENOMIC DNA]</scope>
    <source>
        <strain evidence="7 8">DSM 18527</strain>
    </source>
</reference>
<name>X0PMC8_9LACO</name>
<proteinExistence type="inferred from homology"/>
<comment type="similarity">
    <text evidence="1 5">Belongs to the flavin oxidoreductase frp family.</text>
</comment>
<gene>
    <name evidence="7" type="ORF">FC83_GL001933</name>
</gene>
<evidence type="ECO:0000256" key="3">
    <source>
        <dbReference type="ARBA" id="ARBA00022643"/>
    </source>
</evidence>
<organism evidence="7 8">
    <name type="scientific">Agrilactobacillus composti DSM 18527 = JCM 14202</name>
    <dbReference type="NCBI Taxonomy" id="1423734"/>
    <lineage>
        <taxon>Bacteria</taxon>
        <taxon>Bacillati</taxon>
        <taxon>Bacillota</taxon>
        <taxon>Bacilli</taxon>
        <taxon>Lactobacillales</taxon>
        <taxon>Lactobacillaceae</taxon>
        <taxon>Agrilactobacillus</taxon>
    </lineage>
</organism>
<dbReference type="Proteomes" id="UP000051236">
    <property type="component" value="Unassembled WGS sequence"/>
</dbReference>
<dbReference type="AlphaFoldDB" id="X0PMC8"/>
<sequence length="258" mass="28981">MEPLNESINPTIQRQLKHKTIRAFQRIDLDHTTINTLVDVARHTSSSQFLQAFSLISVTDPHIKQAIAEVSGQPYVAENGHLFIFVVDQYRNLQIGKEKGQAENRLGSADKLLAGLADATLAVQNTVNAAESLGLGAVILGSILNDPQQIIDLLGLPKLTFPVLGLALGYPDQAPQLKPRLPEEFMHFENQYQLKTPIVPELKDYDARVHEYYDLRDAHRRVDTFTNQVQRSLMAQPGKRIEILHILHKQGFLVKDPD</sequence>
<keyword evidence="2 5" id="KW-0285">Flavoprotein</keyword>
<evidence type="ECO:0000256" key="1">
    <source>
        <dbReference type="ARBA" id="ARBA00008366"/>
    </source>
</evidence>
<dbReference type="CDD" id="cd02146">
    <property type="entry name" value="NfsA-like"/>
    <property type="match status" value="1"/>
</dbReference>
<evidence type="ECO:0000259" key="6">
    <source>
        <dbReference type="Pfam" id="PF00881"/>
    </source>
</evidence>
<dbReference type="PANTHER" id="PTHR43425">
    <property type="entry name" value="OXYGEN-INSENSITIVE NADPH NITROREDUCTASE"/>
    <property type="match status" value="1"/>
</dbReference>
<evidence type="ECO:0000313" key="8">
    <source>
        <dbReference type="Proteomes" id="UP000051236"/>
    </source>
</evidence>
<keyword evidence="4 5" id="KW-0560">Oxidoreductase</keyword>
<dbReference type="PIRSF" id="PIRSF005426">
    <property type="entry name" value="Frp"/>
    <property type="match status" value="1"/>
</dbReference>
<protein>
    <submittedName>
        <fullName evidence="7">Nitro flavin reductase</fullName>
    </submittedName>
</protein>
<dbReference type="EMBL" id="AZGA01000020">
    <property type="protein sequence ID" value="KRM34796.1"/>
    <property type="molecule type" value="Genomic_DNA"/>
</dbReference>
<dbReference type="InterPro" id="IPR029479">
    <property type="entry name" value="Nitroreductase"/>
</dbReference>
<dbReference type="InterPro" id="IPR016446">
    <property type="entry name" value="Flavin_OxRdtase_Frp"/>
</dbReference>
<keyword evidence="5" id="KW-0521">NADP</keyword>
<dbReference type="Pfam" id="PF00881">
    <property type="entry name" value="Nitroreductase"/>
    <property type="match status" value="1"/>
</dbReference>
<evidence type="ECO:0000256" key="5">
    <source>
        <dbReference type="PIRNR" id="PIRNR005426"/>
    </source>
</evidence>
<evidence type="ECO:0000256" key="2">
    <source>
        <dbReference type="ARBA" id="ARBA00022630"/>
    </source>
</evidence>
<dbReference type="GO" id="GO:0016491">
    <property type="term" value="F:oxidoreductase activity"/>
    <property type="evidence" value="ECO:0007669"/>
    <property type="project" value="UniProtKB-UniRule"/>
</dbReference>
<comment type="caution">
    <text evidence="7">The sequence shown here is derived from an EMBL/GenBank/DDBJ whole genome shotgun (WGS) entry which is preliminary data.</text>
</comment>
<dbReference type="STRING" id="1423734.FC83_GL001933"/>
<keyword evidence="8" id="KW-1185">Reference proteome</keyword>
<evidence type="ECO:0000313" key="7">
    <source>
        <dbReference type="EMBL" id="KRM34796.1"/>
    </source>
</evidence>
<dbReference type="eggNOG" id="COG0778">
    <property type="taxonomic scope" value="Bacteria"/>
</dbReference>
<dbReference type="PANTHER" id="PTHR43425:SF2">
    <property type="entry name" value="OXYGEN-INSENSITIVE NADPH NITROREDUCTASE"/>
    <property type="match status" value="1"/>
</dbReference>
<dbReference type="RefSeq" id="WP_081762975.1">
    <property type="nucleotide sequence ID" value="NZ_AZGA01000020.1"/>
</dbReference>
<dbReference type="SUPFAM" id="SSF55469">
    <property type="entry name" value="FMN-dependent nitroreductase-like"/>
    <property type="match status" value="1"/>
</dbReference>
<evidence type="ECO:0000256" key="4">
    <source>
        <dbReference type="ARBA" id="ARBA00023002"/>
    </source>
</evidence>
<keyword evidence="3 5" id="KW-0288">FMN</keyword>
<dbReference type="OrthoDB" id="9775805at2"/>
<dbReference type="PATRIC" id="fig|1423734.3.peg.1956"/>
<feature type="domain" description="Nitroreductase" evidence="6">
    <location>
        <begin position="18"/>
        <end position="170"/>
    </location>
</feature>
<dbReference type="InterPro" id="IPR000415">
    <property type="entry name" value="Nitroreductase-like"/>
</dbReference>
<accession>X0PMC8</accession>
<dbReference type="Gene3D" id="3.40.109.10">
    <property type="entry name" value="NADH Oxidase"/>
    <property type="match status" value="1"/>
</dbReference>